<dbReference type="CDD" id="cd00093">
    <property type="entry name" value="HTH_XRE"/>
    <property type="match status" value="1"/>
</dbReference>
<dbReference type="AlphaFoldDB" id="A0A6L3V8B9"/>
<dbReference type="Proteomes" id="UP000481030">
    <property type="component" value="Unassembled WGS sequence"/>
</dbReference>
<dbReference type="PANTHER" id="PTHR46797:SF2">
    <property type="entry name" value="TRANSCRIPTIONAL REGULATOR"/>
    <property type="match status" value="1"/>
</dbReference>
<dbReference type="InterPro" id="IPR014710">
    <property type="entry name" value="RmlC-like_jellyroll"/>
</dbReference>
<dbReference type="Gene3D" id="1.10.260.40">
    <property type="entry name" value="lambda repressor-like DNA-binding domains"/>
    <property type="match status" value="1"/>
</dbReference>
<dbReference type="RefSeq" id="WP_151534292.1">
    <property type="nucleotide sequence ID" value="NZ_WBOS01000002.1"/>
</dbReference>
<feature type="domain" description="HTH cro/C1-type" evidence="2">
    <location>
        <begin position="7"/>
        <end position="61"/>
    </location>
</feature>
<dbReference type="Pfam" id="PF07883">
    <property type="entry name" value="Cupin_2"/>
    <property type="match status" value="1"/>
</dbReference>
<evidence type="ECO:0000313" key="4">
    <source>
        <dbReference type="Proteomes" id="UP000481030"/>
    </source>
</evidence>
<name>A0A6L3V8B9_9BACI</name>
<dbReference type="PANTHER" id="PTHR46797">
    <property type="entry name" value="HTH-TYPE TRANSCRIPTIONAL REGULATOR"/>
    <property type="match status" value="1"/>
</dbReference>
<accession>A0A6L3V8B9</accession>
<keyword evidence="4" id="KW-1185">Reference proteome</keyword>
<dbReference type="OrthoDB" id="9781521at2"/>
<dbReference type="Pfam" id="PF01381">
    <property type="entry name" value="HTH_3"/>
    <property type="match status" value="1"/>
</dbReference>
<dbReference type="SUPFAM" id="SSF51182">
    <property type="entry name" value="RmlC-like cupins"/>
    <property type="match status" value="1"/>
</dbReference>
<dbReference type="GO" id="GO:0003677">
    <property type="term" value="F:DNA binding"/>
    <property type="evidence" value="ECO:0007669"/>
    <property type="project" value="UniProtKB-KW"/>
</dbReference>
<proteinExistence type="predicted"/>
<dbReference type="EMBL" id="WBOS01000002">
    <property type="protein sequence ID" value="KAB2337596.1"/>
    <property type="molecule type" value="Genomic_DNA"/>
</dbReference>
<evidence type="ECO:0000313" key="3">
    <source>
        <dbReference type="EMBL" id="KAB2337596.1"/>
    </source>
</evidence>
<gene>
    <name evidence="3" type="ORF">F7731_08305</name>
</gene>
<dbReference type="PROSITE" id="PS50943">
    <property type="entry name" value="HTH_CROC1"/>
    <property type="match status" value="1"/>
</dbReference>
<organism evidence="3 4">
    <name type="scientific">Cytobacillus depressus</name>
    <dbReference type="NCBI Taxonomy" id="1602942"/>
    <lineage>
        <taxon>Bacteria</taxon>
        <taxon>Bacillati</taxon>
        <taxon>Bacillota</taxon>
        <taxon>Bacilli</taxon>
        <taxon>Bacillales</taxon>
        <taxon>Bacillaceae</taxon>
        <taxon>Cytobacillus</taxon>
    </lineage>
</organism>
<comment type="caution">
    <text evidence="3">The sequence shown here is derived from an EMBL/GenBank/DDBJ whole genome shotgun (WGS) entry which is preliminary data.</text>
</comment>
<dbReference type="GO" id="GO:0005829">
    <property type="term" value="C:cytosol"/>
    <property type="evidence" value="ECO:0007669"/>
    <property type="project" value="TreeGrafter"/>
</dbReference>
<dbReference type="InterPro" id="IPR010982">
    <property type="entry name" value="Lambda_DNA-bd_dom_sf"/>
</dbReference>
<dbReference type="InterPro" id="IPR013096">
    <property type="entry name" value="Cupin_2"/>
</dbReference>
<dbReference type="CDD" id="cd02209">
    <property type="entry name" value="cupin_XRE_C"/>
    <property type="match status" value="1"/>
</dbReference>
<sequence length="180" mass="20188">MNIGEKLKEIRKKQKLTIADLAQKTGLSNGYLSNVERNLNSPTIESLRKIVDALSISLVELFQDEHDGTGVVRKDERVTIIKSKDNSIVYELLSPSQNKSMEAMLVTLKPGANSGEFPHSHVGEDFGYIIKGKIFYKIGENSYVLEEGDSIYFDSSIPHYYKNIGNEDCISLWVVTPPSF</sequence>
<dbReference type="InterPro" id="IPR001387">
    <property type="entry name" value="Cro/C1-type_HTH"/>
</dbReference>
<keyword evidence="1" id="KW-0238">DNA-binding</keyword>
<evidence type="ECO:0000256" key="1">
    <source>
        <dbReference type="ARBA" id="ARBA00023125"/>
    </source>
</evidence>
<protein>
    <submittedName>
        <fullName evidence="3">Cupin domain-containing protein</fullName>
    </submittedName>
</protein>
<dbReference type="InterPro" id="IPR050807">
    <property type="entry name" value="TransReg_Diox_bact_type"/>
</dbReference>
<dbReference type="SUPFAM" id="SSF47413">
    <property type="entry name" value="lambda repressor-like DNA-binding domains"/>
    <property type="match status" value="1"/>
</dbReference>
<dbReference type="SMART" id="SM00530">
    <property type="entry name" value="HTH_XRE"/>
    <property type="match status" value="1"/>
</dbReference>
<dbReference type="Gene3D" id="2.60.120.10">
    <property type="entry name" value="Jelly Rolls"/>
    <property type="match status" value="1"/>
</dbReference>
<evidence type="ECO:0000259" key="2">
    <source>
        <dbReference type="PROSITE" id="PS50943"/>
    </source>
</evidence>
<reference evidence="3 4" key="1">
    <citation type="journal article" date="2016" name="Antonie Van Leeuwenhoek">
        <title>Bacillus depressus sp. nov., isolated from soil of a sunflower field.</title>
        <authorList>
            <person name="Wei X."/>
            <person name="Xin D."/>
            <person name="Xin Y."/>
            <person name="Zhang H."/>
            <person name="Wang T."/>
            <person name="Zhang J."/>
        </authorList>
    </citation>
    <scope>NUCLEOTIDE SEQUENCE [LARGE SCALE GENOMIC DNA]</scope>
    <source>
        <strain evidence="3 4">BZ1</strain>
    </source>
</reference>
<dbReference type="InterPro" id="IPR011051">
    <property type="entry name" value="RmlC_Cupin_sf"/>
</dbReference>
<dbReference type="GO" id="GO:0003700">
    <property type="term" value="F:DNA-binding transcription factor activity"/>
    <property type="evidence" value="ECO:0007669"/>
    <property type="project" value="TreeGrafter"/>
</dbReference>